<evidence type="ECO:0000256" key="2">
    <source>
        <dbReference type="ARBA" id="ARBA00005108"/>
    </source>
</evidence>
<dbReference type="AlphaFoldDB" id="A0AAV7TZV2"/>
<keyword evidence="19 21" id="KW-0755">Steroidogenesis</keyword>
<comment type="similarity">
    <text evidence="3 20">Belongs to the cytochrome P450 family.</text>
</comment>
<evidence type="ECO:0000256" key="1">
    <source>
        <dbReference type="ARBA" id="ARBA00001971"/>
    </source>
</evidence>
<dbReference type="SUPFAM" id="SSF48264">
    <property type="entry name" value="Cytochrome P450"/>
    <property type="match status" value="1"/>
</dbReference>
<evidence type="ECO:0000256" key="10">
    <source>
        <dbReference type="ARBA" id="ARBA00022946"/>
    </source>
</evidence>
<evidence type="ECO:0000256" key="6">
    <source>
        <dbReference type="ARBA" id="ARBA00022548"/>
    </source>
</evidence>
<evidence type="ECO:0000256" key="20">
    <source>
        <dbReference type="RuleBase" id="RU000461"/>
    </source>
</evidence>
<evidence type="ECO:0000256" key="3">
    <source>
        <dbReference type="ARBA" id="ARBA00010617"/>
    </source>
</evidence>
<name>A0AAV7TZV2_PLEWA</name>
<dbReference type="InterPro" id="IPR017972">
    <property type="entry name" value="Cyt_P450_CS"/>
</dbReference>
<evidence type="ECO:0000256" key="19">
    <source>
        <dbReference type="ARBA" id="ARBA00023250"/>
    </source>
</evidence>
<keyword evidence="17 21" id="KW-1207">Sterol metabolism</keyword>
<evidence type="ECO:0000256" key="5">
    <source>
        <dbReference type="ARBA" id="ARBA00019844"/>
    </source>
</evidence>
<dbReference type="InterPro" id="IPR036396">
    <property type="entry name" value="Cyt_P450_sf"/>
</dbReference>
<dbReference type="GO" id="GO:0008386">
    <property type="term" value="F:cholesterol monooxygenase (side-chain-cleaving) activity"/>
    <property type="evidence" value="ECO:0007669"/>
    <property type="project" value="UniProtKB-EC"/>
</dbReference>
<keyword evidence="11 20" id="KW-0560">Oxidoreductase</keyword>
<dbReference type="EMBL" id="JANPWB010000006">
    <property type="protein sequence ID" value="KAJ1181359.1"/>
    <property type="molecule type" value="Genomic_DNA"/>
</dbReference>
<keyword evidence="13 20" id="KW-0503">Monooxygenase</keyword>
<evidence type="ECO:0000256" key="12">
    <source>
        <dbReference type="ARBA" id="ARBA00023004"/>
    </source>
</evidence>
<comment type="caution">
    <text evidence="22">The sequence shown here is derived from an EMBL/GenBank/DDBJ whole genome shotgun (WGS) entry which is preliminary data.</text>
</comment>
<sequence length="92" mass="10634">MGRDPTVFATPEKYNPERWLERGANHFRGLGFGFGPRQCIGRRIAEMEMHLFLIHLLENFRIQVEGEAEVKTTFDLILVPSKPIHFTVVPVQ</sequence>
<dbReference type="GO" id="GO:0034650">
    <property type="term" value="P:cortisol metabolic process"/>
    <property type="evidence" value="ECO:0007669"/>
    <property type="project" value="TreeGrafter"/>
</dbReference>
<dbReference type="GO" id="GO:0005506">
    <property type="term" value="F:iron ion binding"/>
    <property type="evidence" value="ECO:0007669"/>
    <property type="project" value="InterPro"/>
</dbReference>
<keyword evidence="6 21" id="KW-0153">Cholesterol metabolism</keyword>
<keyword evidence="23" id="KW-1185">Reference proteome</keyword>
<evidence type="ECO:0000256" key="17">
    <source>
        <dbReference type="ARBA" id="ARBA00023166"/>
    </source>
</evidence>
<evidence type="ECO:0000256" key="13">
    <source>
        <dbReference type="ARBA" id="ARBA00023033"/>
    </source>
</evidence>
<comment type="function">
    <text evidence="21">A cytochrome P450 monooxygenase that catalyzes the side-chain hydroxylation and cleavage of cholesterol to pregnenolone, the precursor of most steroid hormones. Catalyzes three sequential oxidation reactions of cholesterol, namely the hydroxylation at C22 followed with the hydroxylation at C20 to yield 20R,22R-hydroxycholesterol that is further cleaved between C20 and C22 to yield the C21-steroid pregnenolone and 4-methylpentanal. Mechanistically, uses molecular oxygen inserting one oxygen atom into a substrate and reducing the second into a water molecule. Two electrons are provided by NADPH via a two-protein mitochondrial transfer system comprising flavoprotein FDXR (adrenodoxin/ferredoxin reductase) and nonheme iron-sulfur protein FDX1 or FDX2 (adrenodoxin/ferredoxin).</text>
</comment>
<proteinExistence type="inferred from homology"/>
<dbReference type="InterPro" id="IPR050479">
    <property type="entry name" value="CYP11_CYP27_families"/>
</dbReference>
<dbReference type="PANTHER" id="PTHR24279:SF3">
    <property type="entry name" value="CHOLESTEROL SIDE-CHAIN CLEAVAGE ENZYME, MITOCHONDRIAL"/>
    <property type="match status" value="1"/>
</dbReference>
<keyword evidence="7 20" id="KW-0349">Heme</keyword>
<evidence type="ECO:0000256" key="21">
    <source>
        <dbReference type="RuleBase" id="RU364077"/>
    </source>
</evidence>
<comment type="cofactor">
    <cofactor evidence="1 21">
        <name>heme</name>
        <dbReference type="ChEBI" id="CHEBI:30413"/>
    </cofactor>
</comment>
<dbReference type="InterPro" id="IPR002397">
    <property type="entry name" value="Cyt_P450_B"/>
</dbReference>
<keyword evidence="15 21" id="KW-0496">Mitochondrion</keyword>
<comment type="pathway">
    <text evidence="2 21">Lipid metabolism; C21-steroid hormone metabolism.</text>
</comment>
<keyword evidence="12 20" id="KW-0408">Iron</keyword>
<evidence type="ECO:0000256" key="9">
    <source>
        <dbReference type="ARBA" id="ARBA00022792"/>
    </source>
</evidence>
<dbReference type="Gene3D" id="1.10.630.10">
    <property type="entry name" value="Cytochrome P450"/>
    <property type="match status" value="1"/>
</dbReference>
<dbReference type="InterPro" id="IPR001128">
    <property type="entry name" value="Cyt_P450"/>
</dbReference>
<keyword evidence="18 21" id="KW-0753">Steroid metabolism</keyword>
<dbReference type="EC" id="1.14.15.6" evidence="4 21"/>
<dbReference type="GO" id="GO:0006700">
    <property type="term" value="P:C21-steroid hormone biosynthetic process"/>
    <property type="evidence" value="ECO:0007669"/>
    <property type="project" value="TreeGrafter"/>
</dbReference>
<dbReference type="GO" id="GO:0071375">
    <property type="term" value="P:cellular response to peptide hormone stimulus"/>
    <property type="evidence" value="ECO:0007669"/>
    <property type="project" value="TreeGrafter"/>
</dbReference>
<keyword evidence="9" id="KW-0999">Mitochondrion inner membrane</keyword>
<keyword evidence="10 21" id="KW-0809">Transit peptide</keyword>
<dbReference type="GO" id="GO:0005743">
    <property type="term" value="C:mitochondrial inner membrane"/>
    <property type="evidence" value="ECO:0007669"/>
    <property type="project" value="UniProtKB-SubCell"/>
</dbReference>
<keyword evidence="14 21" id="KW-0443">Lipid metabolism</keyword>
<dbReference type="GO" id="GO:0020037">
    <property type="term" value="F:heme binding"/>
    <property type="evidence" value="ECO:0007669"/>
    <property type="project" value="InterPro"/>
</dbReference>
<dbReference type="Pfam" id="PF00067">
    <property type="entry name" value="p450"/>
    <property type="match status" value="1"/>
</dbReference>
<evidence type="ECO:0000256" key="11">
    <source>
        <dbReference type="ARBA" id="ARBA00023002"/>
    </source>
</evidence>
<evidence type="ECO:0000256" key="14">
    <source>
        <dbReference type="ARBA" id="ARBA00023098"/>
    </source>
</evidence>
<reference evidence="22" key="1">
    <citation type="journal article" date="2022" name="bioRxiv">
        <title>Sequencing and chromosome-scale assembly of the giantPleurodeles waltlgenome.</title>
        <authorList>
            <person name="Brown T."/>
            <person name="Elewa A."/>
            <person name="Iarovenko S."/>
            <person name="Subramanian E."/>
            <person name="Araus A.J."/>
            <person name="Petzold A."/>
            <person name="Susuki M."/>
            <person name="Suzuki K.-i.T."/>
            <person name="Hayashi T."/>
            <person name="Toyoda A."/>
            <person name="Oliveira C."/>
            <person name="Osipova E."/>
            <person name="Leigh N.D."/>
            <person name="Simon A."/>
            <person name="Yun M.H."/>
        </authorList>
    </citation>
    <scope>NUCLEOTIDE SEQUENCE</scope>
    <source>
        <strain evidence="22">20211129_DDA</strain>
        <tissue evidence="22">Liver</tissue>
    </source>
</reference>
<comment type="subcellular location">
    <subcellularLocation>
        <location evidence="21">Mitochondrion inner membrane</location>
        <topology evidence="21">Peripheral membrane protein</topology>
    </subcellularLocation>
    <text evidence="21">Localizes to the matrix side of the mitochondrion inner membrane.</text>
</comment>
<evidence type="ECO:0000256" key="18">
    <source>
        <dbReference type="ARBA" id="ARBA00023221"/>
    </source>
</evidence>
<comment type="catalytic activity">
    <reaction evidence="21">
        <text>6 reduced [adrenodoxin] + cholesterol + 3 O2 + 6 H(+) = 4-methylpentanal + pregnenolone + 6 oxidized [adrenodoxin] + 4 H2O</text>
        <dbReference type="Rhea" id="RHEA:35739"/>
        <dbReference type="Rhea" id="RHEA-COMP:9998"/>
        <dbReference type="Rhea" id="RHEA-COMP:9999"/>
        <dbReference type="ChEBI" id="CHEBI:15377"/>
        <dbReference type="ChEBI" id="CHEBI:15378"/>
        <dbReference type="ChEBI" id="CHEBI:15379"/>
        <dbReference type="ChEBI" id="CHEBI:16113"/>
        <dbReference type="ChEBI" id="CHEBI:16581"/>
        <dbReference type="ChEBI" id="CHEBI:17998"/>
        <dbReference type="ChEBI" id="CHEBI:33737"/>
        <dbReference type="ChEBI" id="CHEBI:33738"/>
        <dbReference type="EC" id="1.14.15.6"/>
    </reaction>
</comment>
<evidence type="ECO:0000313" key="23">
    <source>
        <dbReference type="Proteomes" id="UP001066276"/>
    </source>
</evidence>
<dbReference type="Proteomes" id="UP001066276">
    <property type="component" value="Chromosome 3_2"/>
</dbReference>
<dbReference type="PROSITE" id="PS00086">
    <property type="entry name" value="CYTOCHROME_P450"/>
    <property type="match status" value="1"/>
</dbReference>
<evidence type="ECO:0000256" key="8">
    <source>
        <dbReference type="ARBA" id="ARBA00022723"/>
    </source>
</evidence>
<evidence type="ECO:0000256" key="7">
    <source>
        <dbReference type="ARBA" id="ARBA00022617"/>
    </source>
</evidence>
<dbReference type="PRINTS" id="PR00359">
    <property type="entry name" value="BP450"/>
</dbReference>
<evidence type="ECO:0000256" key="4">
    <source>
        <dbReference type="ARBA" id="ARBA00012764"/>
    </source>
</evidence>
<gene>
    <name evidence="22" type="ORF">NDU88_006567</name>
</gene>
<evidence type="ECO:0000256" key="16">
    <source>
        <dbReference type="ARBA" id="ARBA00023136"/>
    </source>
</evidence>
<evidence type="ECO:0000313" key="22">
    <source>
        <dbReference type="EMBL" id="KAJ1181359.1"/>
    </source>
</evidence>
<dbReference type="GO" id="GO:0008203">
    <property type="term" value="P:cholesterol metabolic process"/>
    <property type="evidence" value="ECO:0007669"/>
    <property type="project" value="UniProtKB-KW"/>
</dbReference>
<keyword evidence="8 20" id="KW-0479">Metal-binding</keyword>
<organism evidence="22 23">
    <name type="scientific">Pleurodeles waltl</name>
    <name type="common">Iberian ribbed newt</name>
    <dbReference type="NCBI Taxonomy" id="8319"/>
    <lineage>
        <taxon>Eukaryota</taxon>
        <taxon>Metazoa</taxon>
        <taxon>Chordata</taxon>
        <taxon>Craniata</taxon>
        <taxon>Vertebrata</taxon>
        <taxon>Euteleostomi</taxon>
        <taxon>Amphibia</taxon>
        <taxon>Batrachia</taxon>
        <taxon>Caudata</taxon>
        <taxon>Salamandroidea</taxon>
        <taxon>Salamandridae</taxon>
        <taxon>Pleurodelinae</taxon>
        <taxon>Pleurodeles</taxon>
    </lineage>
</organism>
<dbReference type="GO" id="GO:0006704">
    <property type="term" value="P:glucocorticoid biosynthetic process"/>
    <property type="evidence" value="ECO:0007669"/>
    <property type="project" value="TreeGrafter"/>
</dbReference>
<evidence type="ECO:0000256" key="15">
    <source>
        <dbReference type="ARBA" id="ARBA00023128"/>
    </source>
</evidence>
<keyword evidence="16 21" id="KW-0472">Membrane</keyword>
<dbReference type="PANTHER" id="PTHR24279">
    <property type="entry name" value="CYTOCHROME P450"/>
    <property type="match status" value="1"/>
</dbReference>
<accession>A0AAV7TZV2</accession>
<protein>
    <recommendedName>
        <fullName evidence="5 21">Cholesterol side-chain cleavage enzyme, mitochondrial</fullName>
        <ecNumber evidence="4 21">1.14.15.6</ecNumber>
    </recommendedName>
    <alternativeName>
        <fullName evidence="21">Cholesterol desmolase</fullName>
    </alternativeName>
</protein>